<dbReference type="Pfam" id="PF05016">
    <property type="entry name" value="ParE_toxin"/>
    <property type="match status" value="1"/>
</dbReference>
<dbReference type="AlphaFoldDB" id="A0A1W1BT43"/>
<evidence type="ECO:0000256" key="1">
    <source>
        <dbReference type="ARBA" id="ARBA00006226"/>
    </source>
</evidence>
<dbReference type="PANTHER" id="PTHR33755">
    <property type="entry name" value="TOXIN PARE1-RELATED"/>
    <property type="match status" value="1"/>
</dbReference>
<keyword evidence="2" id="KW-1277">Toxin-antitoxin system</keyword>
<reference evidence="3" key="1">
    <citation type="submission" date="2016-10" db="EMBL/GenBank/DDBJ databases">
        <authorList>
            <person name="de Groot N.N."/>
        </authorList>
    </citation>
    <scope>NUCLEOTIDE SEQUENCE</scope>
</reference>
<organism evidence="3">
    <name type="scientific">hydrothermal vent metagenome</name>
    <dbReference type="NCBI Taxonomy" id="652676"/>
    <lineage>
        <taxon>unclassified sequences</taxon>
        <taxon>metagenomes</taxon>
        <taxon>ecological metagenomes</taxon>
    </lineage>
</organism>
<dbReference type="NCBIfam" id="TIGR02385">
    <property type="entry name" value="RelE_StbE"/>
    <property type="match status" value="1"/>
</dbReference>
<proteinExistence type="inferred from homology"/>
<evidence type="ECO:0000313" key="3">
    <source>
        <dbReference type="EMBL" id="SFV56760.1"/>
    </source>
</evidence>
<dbReference type="InterPro" id="IPR051803">
    <property type="entry name" value="TA_system_RelE-like_toxin"/>
</dbReference>
<dbReference type="InterPro" id="IPR035093">
    <property type="entry name" value="RelE/ParE_toxin_dom_sf"/>
</dbReference>
<dbReference type="EMBL" id="FPHB01000038">
    <property type="protein sequence ID" value="SFV56760.1"/>
    <property type="molecule type" value="Genomic_DNA"/>
</dbReference>
<protein>
    <submittedName>
        <fullName evidence="3">Death on curing protein, Doc toxin</fullName>
    </submittedName>
</protein>
<evidence type="ECO:0000256" key="2">
    <source>
        <dbReference type="ARBA" id="ARBA00022649"/>
    </source>
</evidence>
<comment type="similarity">
    <text evidence="1">Belongs to the RelE toxin family.</text>
</comment>
<accession>A0A1W1BT43</accession>
<sequence length="106" mass="12527">MAFTLKWSEETLEDIESIATYIEKDSPTYAKAVVLKFFEKAEILQKFPELGRKVPEFNDIAIREIFVYSYRLIYKLEQQDILFVAVVHGKRLLENHQQSITRQNSQ</sequence>
<dbReference type="PANTHER" id="PTHR33755:SF5">
    <property type="entry name" value="TYPE II TOXIN-ANTITOXIN SYSTEM RELE_PARE FAMILY TOXIN"/>
    <property type="match status" value="1"/>
</dbReference>
<name>A0A1W1BT43_9ZZZZ</name>
<gene>
    <name evidence="3" type="ORF">MNB_SM-7-438</name>
</gene>
<dbReference type="Gene3D" id="3.30.2310.20">
    <property type="entry name" value="RelE-like"/>
    <property type="match status" value="1"/>
</dbReference>
<dbReference type="InterPro" id="IPR007712">
    <property type="entry name" value="RelE/ParE_toxin"/>
</dbReference>